<dbReference type="Proteomes" id="UP000682877">
    <property type="component" value="Chromosome 5"/>
</dbReference>
<feature type="domain" description="DUF4283" evidence="3">
    <location>
        <begin position="34"/>
        <end position="111"/>
    </location>
</feature>
<feature type="region of interest" description="Disordered" evidence="1">
    <location>
        <begin position="305"/>
        <end position="335"/>
    </location>
</feature>
<dbReference type="Gene3D" id="3.60.10.10">
    <property type="entry name" value="Endonuclease/exonuclease/phosphatase"/>
    <property type="match status" value="1"/>
</dbReference>
<dbReference type="PANTHER" id="PTHR33710:SF71">
    <property type="entry name" value="ENDONUCLEASE_EXONUCLEASE_PHOSPHATASE DOMAIN-CONTAINING PROTEIN"/>
    <property type="match status" value="1"/>
</dbReference>
<dbReference type="Pfam" id="PF14111">
    <property type="entry name" value="DUF4283"/>
    <property type="match status" value="1"/>
</dbReference>
<dbReference type="InterPro" id="IPR036691">
    <property type="entry name" value="Endo/exonu/phosph_ase_sf"/>
</dbReference>
<dbReference type="EMBL" id="LR999455">
    <property type="protein sequence ID" value="CAE6072493.1"/>
    <property type="molecule type" value="Genomic_DNA"/>
</dbReference>
<accession>A0A8S2A9K5</accession>
<evidence type="ECO:0008006" key="7">
    <source>
        <dbReference type="Google" id="ProtNLM"/>
    </source>
</evidence>
<evidence type="ECO:0000256" key="1">
    <source>
        <dbReference type="SAM" id="MobiDB-lite"/>
    </source>
</evidence>
<gene>
    <name evidence="5" type="ORF">AARE701A_LOCUS12270</name>
</gene>
<evidence type="ECO:0000259" key="4">
    <source>
        <dbReference type="Pfam" id="PF14392"/>
    </source>
</evidence>
<dbReference type="SUPFAM" id="SSF56219">
    <property type="entry name" value="DNase I-like"/>
    <property type="match status" value="1"/>
</dbReference>
<dbReference type="PANTHER" id="PTHR33710">
    <property type="entry name" value="BNAC02G09200D PROTEIN"/>
    <property type="match status" value="1"/>
</dbReference>
<organism evidence="5 6">
    <name type="scientific">Arabidopsis arenosa</name>
    <name type="common">Sand rock-cress</name>
    <name type="synonym">Cardaminopsis arenosa</name>
    <dbReference type="NCBI Taxonomy" id="38785"/>
    <lineage>
        <taxon>Eukaryota</taxon>
        <taxon>Viridiplantae</taxon>
        <taxon>Streptophyta</taxon>
        <taxon>Embryophyta</taxon>
        <taxon>Tracheophyta</taxon>
        <taxon>Spermatophyta</taxon>
        <taxon>Magnoliopsida</taxon>
        <taxon>eudicotyledons</taxon>
        <taxon>Gunneridae</taxon>
        <taxon>Pentapetalae</taxon>
        <taxon>rosids</taxon>
        <taxon>malvids</taxon>
        <taxon>Brassicales</taxon>
        <taxon>Brassicaceae</taxon>
        <taxon>Camelineae</taxon>
        <taxon>Arabidopsis</taxon>
    </lineage>
</organism>
<dbReference type="Pfam" id="PF14392">
    <property type="entry name" value="zf-CCHC_4"/>
    <property type="match status" value="1"/>
</dbReference>
<name>A0A8S2A9K5_ARAAE</name>
<feature type="domain" description="Endonuclease/exonuclease/phosphatase" evidence="2">
    <location>
        <begin position="340"/>
        <end position="496"/>
    </location>
</feature>
<dbReference type="GO" id="GO:0003824">
    <property type="term" value="F:catalytic activity"/>
    <property type="evidence" value="ECO:0007669"/>
    <property type="project" value="InterPro"/>
</dbReference>
<reference evidence="5" key="1">
    <citation type="submission" date="2021-01" db="EMBL/GenBank/DDBJ databases">
        <authorList>
            <person name="Bezrukov I."/>
        </authorList>
    </citation>
    <scope>NUCLEOTIDE SEQUENCE</scope>
</reference>
<keyword evidence="6" id="KW-1185">Reference proteome</keyword>
<evidence type="ECO:0000259" key="3">
    <source>
        <dbReference type="Pfam" id="PF14111"/>
    </source>
</evidence>
<evidence type="ECO:0000259" key="2">
    <source>
        <dbReference type="Pfam" id="PF03372"/>
    </source>
</evidence>
<dbReference type="AlphaFoldDB" id="A0A8S2A9K5"/>
<protein>
    <recommendedName>
        <fullName evidence="7">DUF4283 domain-containing protein</fullName>
    </recommendedName>
</protein>
<dbReference type="InterPro" id="IPR025558">
    <property type="entry name" value="DUF4283"/>
</dbReference>
<feature type="domain" description="Zinc knuckle CX2CX4HX4C" evidence="4">
    <location>
        <begin position="172"/>
        <end position="220"/>
    </location>
</feature>
<dbReference type="InterPro" id="IPR025836">
    <property type="entry name" value="Zn_knuckle_CX2CX4HX4C"/>
</dbReference>
<sequence length="748" mass="86656">MADKELWISLQNLNLGLERSPLKISNDAKNRRDAEHRLSLVVQGLHPSQNPAGIKVIMPKIWKLEGRVTSRINDDGSVQFFFKHEHQLLTVLDNGPWTYKDWLVVVDRWTRRNYPDFLRIIRFWVKILNLPDDSKSDSVIREVGGVLGHVDEVHIQQPSADQVGEVRVRVPIDVDDRLLFARYFNLDDSRPPVLIRFVYDKLRRFCSTCGGLNHLSTHCNFQAQETEHLQLPPPIHVHIAHHMVDQPHTPTEGADDTMGETVGSNLNMEVSENQDQNASQGEDMEFTHPREVQDTVNATFEVQEMGAGSVSGQNRGTKRKVNDSADAEQASTSNKRTQGEIDIMFLVETKNKDHYVQKLDMYITEGQSTFCLTYVYGNPERKSRQYMWQKIENLVRGGLYQSKPKVVLGDFNEIKNNQEKLGGPPRPEWQFLNFRRMLNVSGLHEIKTFGGIFTWIGNRSVGTIQSKLDRVVATAEWKDKFPKARVQLLDWVGSDHKPLLLFTDDNKWRGMKLFRYDNRWRNNRELQLALQNTWDQKCKMLPPQEFQEALKKCRNNISSWKSEHINNSHQKIQRLHEALQKAYNSHSLDFNYITSLKQKLQQEYKSEEEYWRTKSRVLWMQAGDKNTKYFHAKTKQRRSYNRITALEDDDGNVQQSDKDIQNIIRSYFTNLYSSSGSENLDLVLQHIQPKVTTVMNQQLTAPVTEEEIFHALAQMNVDKAPGPDGLTAGTLFPSYSCNEHKCYSWLQS</sequence>
<evidence type="ECO:0000313" key="5">
    <source>
        <dbReference type="EMBL" id="CAE6072493.1"/>
    </source>
</evidence>
<dbReference type="Pfam" id="PF03372">
    <property type="entry name" value="Exo_endo_phos"/>
    <property type="match status" value="1"/>
</dbReference>
<evidence type="ECO:0000313" key="6">
    <source>
        <dbReference type="Proteomes" id="UP000682877"/>
    </source>
</evidence>
<dbReference type="InterPro" id="IPR005135">
    <property type="entry name" value="Endo/exonuclease/phosphatase"/>
</dbReference>
<proteinExistence type="predicted"/>